<evidence type="ECO:0000313" key="5">
    <source>
        <dbReference type="EMBL" id="SDZ38598.1"/>
    </source>
</evidence>
<dbReference type="PANTHER" id="PTHR42756:SF1">
    <property type="entry name" value="TRANSCRIPTIONAL REPRESSOR OF EMRAB OPERON"/>
    <property type="match status" value="1"/>
</dbReference>
<dbReference type="AlphaFoldDB" id="A0A1H3SLP9"/>
<evidence type="ECO:0000256" key="2">
    <source>
        <dbReference type="ARBA" id="ARBA00023125"/>
    </source>
</evidence>
<dbReference type="GO" id="GO:0003677">
    <property type="term" value="F:DNA binding"/>
    <property type="evidence" value="ECO:0007669"/>
    <property type="project" value="UniProtKB-KW"/>
</dbReference>
<dbReference type="InterPro" id="IPR000835">
    <property type="entry name" value="HTH_MarR-typ"/>
</dbReference>
<dbReference type="PROSITE" id="PS50995">
    <property type="entry name" value="HTH_MARR_2"/>
    <property type="match status" value="1"/>
</dbReference>
<dbReference type="PANTHER" id="PTHR42756">
    <property type="entry name" value="TRANSCRIPTIONAL REGULATOR, MARR"/>
    <property type="match status" value="1"/>
</dbReference>
<dbReference type="STRING" id="1503961.SAMN05421736_11192"/>
<dbReference type="Proteomes" id="UP000198935">
    <property type="component" value="Unassembled WGS sequence"/>
</dbReference>
<proteinExistence type="predicted"/>
<dbReference type="PRINTS" id="PR00598">
    <property type="entry name" value="HTHMARR"/>
</dbReference>
<dbReference type="InterPro" id="IPR011991">
    <property type="entry name" value="ArsR-like_HTH"/>
</dbReference>
<feature type="domain" description="HTH marR-type" evidence="4">
    <location>
        <begin position="1"/>
        <end position="121"/>
    </location>
</feature>
<dbReference type="SMART" id="SM00347">
    <property type="entry name" value="HTH_MARR"/>
    <property type="match status" value="1"/>
</dbReference>
<dbReference type="Gene3D" id="1.10.10.10">
    <property type="entry name" value="Winged helix-like DNA-binding domain superfamily/Winged helix DNA-binding domain"/>
    <property type="match status" value="1"/>
</dbReference>
<keyword evidence="6" id="KW-1185">Reference proteome</keyword>
<evidence type="ECO:0000256" key="1">
    <source>
        <dbReference type="ARBA" id="ARBA00023015"/>
    </source>
</evidence>
<accession>A0A1H3SLP9</accession>
<evidence type="ECO:0000259" key="4">
    <source>
        <dbReference type="PROSITE" id="PS50995"/>
    </source>
</evidence>
<dbReference type="CDD" id="cd00090">
    <property type="entry name" value="HTH_ARSR"/>
    <property type="match status" value="1"/>
</dbReference>
<protein>
    <submittedName>
        <fullName evidence="5">DNA-binding transcriptional regulator, MarR family</fullName>
    </submittedName>
</protein>
<dbReference type="InterPro" id="IPR036390">
    <property type="entry name" value="WH_DNA-bd_sf"/>
</dbReference>
<reference evidence="6" key="1">
    <citation type="submission" date="2016-10" db="EMBL/GenBank/DDBJ databases">
        <authorList>
            <person name="Varghese N."/>
            <person name="Submissions S."/>
        </authorList>
    </citation>
    <scope>NUCLEOTIDE SEQUENCE [LARGE SCALE GENOMIC DNA]</scope>
    <source>
        <strain evidence="6">SP</strain>
    </source>
</reference>
<sequence>MLLKEMDQAFTAAVSIGCTKLEILHHLHQNTELSQLELQRLLGLDGAAVTRHLKQLKQQQLISSRKQDQDKRFTLVSLTDIGKEELWKRTLKRRQFMEEMTSELSDSDIAALHTFIDRISDKIQ</sequence>
<organism evidence="5 6">
    <name type="scientific">Evansella caseinilytica</name>
    <dbReference type="NCBI Taxonomy" id="1503961"/>
    <lineage>
        <taxon>Bacteria</taxon>
        <taxon>Bacillati</taxon>
        <taxon>Bacillota</taxon>
        <taxon>Bacilli</taxon>
        <taxon>Bacillales</taxon>
        <taxon>Bacillaceae</taxon>
        <taxon>Evansella</taxon>
    </lineage>
</organism>
<dbReference type="SUPFAM" id="SSF46785">
    <property type="entry name" value="Winged helix' DNA-binding domain"/>
    <property type="match status" value="1"/>
</dbReference>
<keyword evidence="3" id="KW-0804">Transcription</keyword>
<evidence type="ECO:0000256" key="3">
    <source>
        <dbReference type="ARBA" id="ARBA00023163"/>
    </source>
</evidence>
<dbReference type="InterPro" id="IPR036388">
    <property type="entry name" value="WH-like_DNA-bd_sf"/>
</dbReference>
<dbReference type="Pfam" id="PF01047">
    <property type="entry name" value="MarR"/>
    <property type="match status" value="1"/>
</dbReference>
<keyword evidence="2 5" id="KW-0238">DNA-binding</keyword>
<evidence type="ECO:0000313" key="6">
    <source>
        <dbReference type="Proteomes" id="UP000198935"/>
    </source>
</evidence>
<gene>
    <name evidence="5" type="ORF">SAMN05421736_11192</name>
</gene>
<dbReference type="EMBL" id="FNPI01000011">
    <property type="protein sequence ID" value="SDZ38598.1"/>
    <property type="molecule type" value="Genomic_DNA"/>
</dbReference>
<keyword evidence="1" id="KW-0805">Transcription regulation</keyword>
<name>A0A1H3SLP9_9BACI</name>
<dbReference type="PROSITE" id="PS51257">
    <property type="entry name" value="PROKAR_LIPOPROTEIN"/>
    <property type="match status" value="1"/>
</dbReference>
<dbReference type="GO" id="GO:0003700">
    <property type="term" value="F:DNA-binding transcription factor activity"/>
    <property type="evidence" value="ECO:0007669"/>
    <property type="project" value="InterPro"/>
</dbReference>